<dbReference type="PANTHER" id="PTHR24148">
    <property type="entry name" value="ANKYRIN REPEAT DOMAIN-CONTAINING PROTEIN 39 HOMOLOG-RELATED"/>
    <property type="match status" value="1"/>
</dbReference>
<dbReference type="PANTHER" id="PTHR24148:SF73">
    <property type="entry name" value="HET DOMAIN PROTEIN (AFU_ORTHOLOGUE AFUA_8G01020)"/>
    <property type="match status" value="1"/>
</dbReference>
<dbReference type="InParanoid" id="A0A1V8TJS4"/>
<accession>A0A1V8TJS4</accession>
<name>A0A1V8TJS4_9PEZI</name>
<evidence type="ECO:0000313" key="3">
    <source>
        <dbReference type="Proteomes" id="UP000192596"/>
    </source>
</evidence>
<keyword evidence="3" id="KW-1185">Reference proteome</keyword>
<dbReference type="Pfam" id="PF06985">
    <property type="entry name" value="HET"/>
    <property type="match status" value="1"/>
</dbReference>
<evidence type="ECO:0000313" key="2">
    <source>
        <dbReference type="EMBL" id="OQO11554.1"/>
    </source>
</evidence>
<dbReference type="AlphaFoldDB" id="A0A1V8TJS4"/>
<dbReference type="OrthoDB" id="3553147at2759"/>
<organism evidence="2 3">
    <name type="scientific">Cryoendolithus antarcticus</name>
    <dbReference type="NCBI Taxonomy" id="1507870"/>
    <lineage>
        <taxon>Eukaryota</taxon>
        <taxon>Fungi</taxon>
        <taxon>Dikarya</taxon>
        <taxon>Ascomycota</taxon>
        <taxon>Pezizomycotina</taxon>
        <taxon>Dothideomycetes</taxon>
        <taxon>Dothideomycetidae</taxon>
        <taxon>Cladosporiales</taxon>
        <taxon>Cladosporiaceae</taxon>
        <taxon>Cryoendolithus</taxon>
    </lineage>
</organism>
<dbReference type="EMBL" id="NAJO01000006">
    <property type="protein sequence ID" value="OQO11554.1"/>
    <property type="molecule type" value="Genomic_DNA"/>
</dbReference>
<feature type="domain" description="Heterokaryon incompatibility" evidence="1">
    <location>
        <begin position="53"/>
        <end position="159"/>
    </location>
</feature>
<protein>
    <recommendedName>
        <fullName evidence="1">Heterokaryon incompatibility domain-containing protein</fullName>
    </recommendedName>
</protein>
<dbReference type="InterPro" id="IPR052895">
    <property type="entry name" value="HetReg/Transcr_Mod"/>
</dbReference>
<dbReference type="STRING" id="1507870.A0A1V8TJS4"/>
<dbReference type="Proteomes" id="UP000192596">
    <property type="component" value="Unassembled WGS sequence"/>
</dbReference>
<sequence>MAAAADKAFTGYRPLDKARREIRLLRLKAGYGEDTVRCEITHASLDDAALASYETISYVWGDPSIRTIIEIDGSRVLEPKTAAAALTRMRLEDEDRTLWIDAICIDQSNKPERSHQVNMMAEIYTRGTRCLAYLRSESRNQGESAASAIRVLRKHAMAEANVLDLTVHGAGSKDGQLGPLIVECAKDAIDAFCDVLKGPWFR</sequence>
<dbReference type="InterPro" id="IPR010730">
    <property type="entry name" value="HET"/>
</dbReference>
<comment type="caution">
    <text evidence="2">The sequence shown here is derived from an EMBL/GenBank/DDBJ whole genome shotgun (WGS) entry which is preliminary data.</text>
</comment>
<gene>
    <name evidence="2" type="ORF">B0A48_03281</name>
</gene>
<proteinExistence type="predicted"/>
<evidence type="ECO:0000259" key="1">
    <source>
        <dbReference type="Pfam" id="PF06985"/>
    </source>
</evidence>
<reference evidence="3" key="1">
    <citation type="submission" date="2017-03" db="EMBL/GenBank/DDBJ databases">
        <title>Genomes of endolithic fungi from Antarctica.</title>
        <authorList>
            <person name="Coleine C."/>
            <person name="Masonjones S."/>
            <person name="Stajich J.E."/>
        </authorList>
    </citation>
    <scope>NUCLEOTIDE SEQUENCE [LARGE SCALE GENOMIC DNA]</scope>
    <source>
        <strain evidence="3">CCFEE 5527</strain>
    </source>
</reference>